<dbReference type="GO" id="GO:0005524">
    <property type="term" value="F:ATP binding"/>
    <property type="evidence" value="ECO:0007669"/>
    <property type="project" value="UniProtKB-UniRule"/>
</dbReference>
<sequence>MKLLTGEGGGGGGKTVVVGVKLDSHSKELLTWALVKVAEPGDNVIAIHVLEDHPHTPSEGTSSLLSLVKTFDSVLSAYEGFCNLKQVDLKLKVCRGNSVRKLLVQEAKSYHAAATIVGTSKTHHRIGSSASVAKYCARKLSRSFSVFAVDNGKVVFKRNGPDSNADKIQDNDQNQSYDKTSLSLIKNAKVPNDAKLNQCRHLIRKSCSKCGKKTLKRNCENCAADSVFRETSGTQLTDESEGEDGEENSLALVPIQRLDITSNSIKIQDSQCFKPGWSLLRHTFLPKRQYMEKTEKKKSVFGWALRPLSWNTSAVVYPDHKLVNSGQDHDCSSMLNGISGAIVPFGPNAVCPPLSPHHGMEPLPEEFLDLCKKYSSSCRLFCYKELLSATSNFGPENMVGKGGSSNVYRGCLSDGKELAVKLLKPSGDILNEFVHEIEILTTLNHKNIISLFGFCFDENNLLLVYNFISRGSLEENLYGNKKDGNAFGWKQRYNVAVGVAEALDYLHYGCEEPVIHRDVKSSNILLSDDFEPQLSDFGLASWASTSSDISSTDVAGTFGYLAPEYFMHGKVSDKIDVYAFGVVVLELLSGRKPIYSKDTKGQESLVMWAKPILKSGSVALLLDPSLGNDYDQDQIERMVLAANLCIRHTPKLRPPINLVLKLLQGDEEVTRCARQQVSASEEVEALDGEALPSNIQSHLNLALLDLEDDSISTSSGEQSISLEDYLQGRWSRSSSFN</sequence>
<dbReference type="PROSITE" id="PS50011">
    <property type="entry name" value="PROTEIN_KINASE_DOM"/>
    <property type="match status" value="1"/>
</dbReference>
<dbReference type="GO" id="GO:0004672">
    <property type="term" value="F:protein kinase activity"/>
    <property type="evidence" value="ECO:0007669"/>
    <property type="project" value="InterPro"/>
</dbReference>
<feature type="domain" description="Protein kinase" evidence="6">
    <location>
        <begin position="393"/>
        <end position="669"/>
    </location>
</feature>
<dbReference type="SUPFAM" id="SSF56112">
    <property type="entry name" value="Protein kinase-like (PK-like)"/>
    <property type="match status" value="1"/>
</dbReference>
<dbReference type="SUPFAM" id="SSF52402">
    <property type="entry name" value="Adenine nucleotide alpha hydrolases-like"/>
    <property type="match status" value="1"/>
</dbReference>
<feature type="binding site" evidence="5">
    <location>
        <position position="421"/>
    </location>
    <ligand>
        <name>ATP</name>
        <dbReference type="ChEBI" id="CHEBI:30616"/>
    </ligand>
</feature>
<dbReference type="Gene3D" id="3.40.50.620">
    <property type="entry name" value="HUPs"/>
    <property type="match status" value="1"/>
</dbReference>
<dbReference type="KEGG" id="pavi:110754283"/>
<dbReference type="PANTHER" id="PTHR47987">
    <property type="entry name" value="OS08G0249100 PROTEIN"/>
    <property type="match status" value="1"/>
</dbReference>
<dbReference type="Gene3D" id="1.10.510.10">
    <property type="entry name" value="Transferase(Phosphotransferase) domain 1"/>
    <property type="match status" value="1"/>
</dbReference>
<dbReference type="AlphaFoldDB" id="A0A6P5SBV6"/>
<dbReference type="SMART" id="SM00220">
    <property type="entry name" value="S_TKc"/>
    <property type="match status" value="1"/>
</dbReference>
<dbReference type="FunFam" id="3.40.50.620:FF:000177">
    <property type="entry name" value="probable receptor-like serine/threonine-protein kinase At5g57670"/>
    <property type="match status" value="1"/>
</dbReference>
<keyword evidence="4 5" id="KW-0067">ATP-binding</keyword>
<dbReference type="GeneID" id="110754283"/>
<accession>A0A6P5SBV6</accession>
<dbReference type="InterPro" id="IPR017441">
    <property type="entry name" value="Protein_kinase_ATP_BS"/>
</dbReference>
<dbReference type="InterPro" id="IPR011009">
    <property type="entry name" value="Kinase-like_dom_sf"/>
</dbReference>
<evidence type="ECO:0000313" key="7">
    <source>
        <dbReference type="Proteomes" id="UP000515124"/>
    </source>
</evidence>
<dbReference type="PROSITE" id="PS00108">
    <property type="entry name" value="PROTEIN_KINASE_ST"/>
    <property type="match status" value="1"/>
</dbReference>
<keyword evidence="2 5" id="KW-0547">Nucleotide-binding</keyword>
<dbReference type="InterPro" id="IPR006016">
    <property type="entry name" value="UspA"/>
</dbReference>
<proteinExistence type="predicted"/>
<keyword evidence="3" id="KW-0418">Kinase</keyword>
<dbReference type="InterPro" id="IPR000719">
    <property type="entry name" value="Prot_kinase_dom"/>
</dbReference>
<gene>
    <name evidence="8" type="primary">LOC110754283</name>
</gene>
<dbReference type="InterPro" id="IPR014729">
    <property type="entry name" value="Rossmann-like_a/b/a_fold"/>
</dbReference>
<protein>
    <submittedName>
        <fullName evidence="8">Probable receptor-like serine/threonine-protein kinase At5g57670</fullName>
    </submittedName>
</protein>
<evidence type="ECO:0000259" key="6">
    <source>
        <dbReference type="PROSITE" id="PS50011"/>
    </source>
</evidence>
<keyword evidence="7" id="KW-1185">Reference proteome</keyword>
<dbReference type="Gene3D" id="3.30.200.20">
    <property type="entry name" value="Phosphorylase Kinase, domain 1"/>
    <property type="match status" value="1"/>
</dbReference>
<evidence type="ECO:0000256" key="5">
    <source>
        <dbReference type="PROSITE-ProRule" id="PRU10141"/>
    </source>
</evidence>
<reference evidence="8" key="1">
    <citation type="submission" date="2025-08" db="UniProtKB">
        <authorList>
            <consortium name="RefSeq"/>
        </authorList>
    </citation>
    <scope>IDENTIFICATION</scope>
</reference>
<dbReference type="RefSeq" id="XP_021811031.1">
    <property type="nucleotide sequence ID" value="XM_021955339.1"/>
</dbReference>
<dbReference type="InterPro" id="IPR046958">
    <property type="entry name" value="RBK1/2/STUNTED"/>
</dbReference>
<evidence type="ECO:0000256" key="1">
    <source>
        <dbReference type="ARBA" id="ARBA00022679"/>
    </source>
</evidence>
<evidence type="ECO:0000256" key="2">
    <source>
        <dbReference type="ARBA" id="ARBA00022741"/>
    </source>
</evidence>
<dbReference type="PROSITE" id="PS00107">
    <property type="entry name" value="PROTEIN_KINASE_ATP"/>
    <property type="match status" value="1"/>
</dbReference>
<dbReference type="Pfam" id="PF00069">
    <property type="entry name" value="Pkinase"/>
    <property type="match status" value="1"/>
</dbReference>
<organism evidence="7 8">
    <name type="scientific">Prunus avium</name>
    <name type="common">Cherry</name>
    <name type="synonym">Cerasus avium</name>
    <dbReference type="NCBI Taxonomy" id="42229"/>
    <lineage>
        <taxon>Eukaryota</taxon>
        <taxon>Viridiplantae</taxon>
        <taxon>Streptophyta</taxon>
        <taxon>Embryophyta</taxon>
        <taxon>Tracheophyta</taxon>
        <taxon>Spermatophyta</taxon>
        <taxon>Magnoliopsida</taxon>
        <taxon>eudicotyledons</taxon>
        <taxon>Gunneridae</taxon>
        <taxon>Pentapetalae</taxon>
        <taxon>rosids</taxon>
        <taxon>fabids</taxon>
        <taxon>Rosales</taxon>
        <taxon>Rosaceae</taxon>
        <taxon>Amygdaloideae</taxon>
        <taxon>Amygdaleae</taxon>
        <taxon>Prunus</taxon>
    </lineage>
</organism>
<evidence type="ECO:0000256" key="3">
    <source>
        <dbReference type="ARBA" id="ARBA00022777"/>
    </source>
</evidence>
<dbReference type="InterPro" id="IPR008271">
    <property type="entry name" value="Ser/Thr_kinase_AS"/>
</dbReference>
<dbReference type="Proteomes" id="UP000515124">
    <property type="component" value="Unplaced"/>
</dbReference>
<evidence type="ECO:0000313" key="8">
    <source>
        <dbReference type="RefSeq" id="XP_021811031.1"/>
    </source>
</evidence>
<evidence type="ECO:0000256" key="4">
    <source>
        <dbReference type="ARBA" id="ARBA00022840"/>
    </source>
</evidence>
<name>A0A6P5SBV6_PRUAV</name>
<dbReference type="FunFam" id="3.30.200.20:FF:000268">
    <property type="entry name" value="probable receptor-like serine/threonine-protein kinase At5g57670"/>
    <property type="match status" value="1"/>
</dbReference>
<dbReference type="CDD" id="cd00293">
    <property type="entry name" value="USP-like"/>
    <property type="match status" value="1"/>
</dbReference>
<dbReference type="PANTHER" id="PTHR47987:SF5">
    <property type="entry name" value="PROTEIN KINASE DOMAIN-CONTAINING PROTEIN"/>
    <property type="match status" value="1"/>
</dbReference>
<dbReference type="FunFam" id="1.10.510.10:FF:000284">
    <property type="entry name" value="Putative receptor-like serine/threonine-protein kinase"/>
    <property type="match status" value="1"/>
</dbReference>
<dbReference type="Pfam" id="PF00582">
    <property type="entry name" value="Usp"/>
    <property type="match status" value="1"/>
</dbReference>
<keyword evidence="1" id="KW-0808">Transferase</keyword>